<comment type="caution">
    <text evidence="6">The sequence shown here is derived from an EMBL/GenBank/DDBJ whole genome shotgun (WGS) entry which is preliminary data.</text>
</comment>
<evidence type="ECO:0000256" key="3">
    <source>
        <dbReference type="ARBA" id="ARBA00016090"/>
    </source>
</evidence>
<dbReference type="PROSITE" id="PS51464">
    <property type="entry name" value="SIS"/>
    <property type="match status" value="1"/>
</dbReference>
<dbReference type="CDD" id="cd05008">
    <property type="entry name" value="SIS_GlmS_GlmD_1"/>
    <property type="match status" value="1"/>
</dbReference>
<comment type="catalytic activity">
    <reaction evidence="1">
        <text>D-fructose 6-phosphate + L-glutamine = D-glucosamine 6-phosphate + L-glutamate</text>
        <dbReference type="Rhea" id="RHEA:13237"/>
        <dbReference type="ChEBI" id="CHEBI:29985"/>
        <dbReference type="ChEBI" id="CHEBI:58359"/>
        <dbReference type="ChEBI" id="CHEBI:58725"/>
        <dbReference type="ChEBI" id="CHEBI:61527"/>
        <dbReference type="EC" id="2.6.1.16"/>
    </reaction>
</comment>
<dbReference type="Pfam" id="PF01380">
    <property type="entry name" value="SIS"/>
    <property type="match status" value="1"/>
</dbReference>
<dbReference type="InterPro" id="IPR046348">
    <property type="entry name" value="SIS_dom_sf"/>
</dbReference>
<dbReference type="Proteomes" id="UP001526201">
    <property type="component" value="Unassembled WGS sequence"/>
</dbReference>
<gene>
    <name evidence="6" type="ORF">H7J73_18980</name>
</gene>
<proteinExistence type="predicted"/>
<dbReference type="Gene3D" id="3.40.50.10490">
    <property type="entry name" value="Glucose-6-phosphate isomerase like protein, domain 1"/>
    <property type="match status" value="1"/>
</dbReference>
<keyword evidence="4" id="KW-0677">Repeat</keyword>
<dbReference type="PANTHER" id="PTHR10937">
    <property type="entry name" value="GLUCOSAMINE--FRUCTOSE-6-PHOSPHATE AMINOTRANSFERASE, ISOMERIZING"/>
    <property type="match status" value="1"/>
</dbReference>
<dbReference type="SUPFAM" id="SSF53697">
    <property type="entry name" value="SIS domain"/>
    <property type="match status" value="1"/>
</dbReference>
<dbReference type="EMBL" id="JACKTY010000031">
    <property type="protein sequence ID" value="MCV7228100.1"/>
    <property type="molecule type" value="Genomic_DNA"/>
</dbReference>
<reference evidence="6 7" key="1">
    <citation type="journal article" date="2022" name="BMC Genomics">
        <title>Comparative genome analysis of mycobacteria focusing on tRNA and non-coding RNA.</title>
        <authorList>
            <person name="Behra P.R.K."/>
            <person name="Pettersson B.M.F."/>
            <person name="Ramesh M."/>
            <person name="Das S."/>
            <person name="Dasgupta S."/>
            <person name="Kirsebom L.A."/>
        </authorList>
    </citation>
    <scope>NUCLEOTIDE SEQUENCE [LARGE SCALE GENOMIC DNA]</scope>
    <source>
        <strain evidence="6 7">DSM 44078</strain>
    </source>
</reference>
<dbReference type="InterPro" id="IPR035466">
    <property type="entry name" value="GlmS/AgaS_SIS"/>
</dbReference>
<feature type="domain" description="SIS" evidence="5">
    <location>
        <begin position="30"/>
        <end position="166"/>
    </location>
</feature>
<evidence type="ECO:0000313" key="7">
    <source>
        <dbReference type="Proteomes" id="UP001526201"/>
    </source>
</evidence>
<sequence>MNPDGFATDLARKPDVLSKLADSLAQHNPWSRVLPAEVSRVVFVGMGSSAYAGGVAAARLRARGIGAVSEIASSELLPVWGPGTLVVATSATGGSVETLDALDRIDPAATTVALTNTAGSVITQRCDATVELLAEPEVGGVACRSYQHTLAILMALECQLTGTPTDDLVTAIGTAARASDELLSTENDWRPEVSEHLLGQDETHLCAPAHRLSSAQQGALMFREGPRRSAIGCESGDWSHVDVYRTKNTDLRVLVFAGSKWEAQMAEWTGPRGTRVIGVGGTVPGATGTVRYSGDDIDDVRLLTETLIPELVAARDWQAAAAT</sequence>
<evidence type="ECO:0000256" key="1">
    <source>
        <dbReference type="ARBA" id="ARBA00001031"/>
    </source>
</evidence>
<dbReference type="EC" id="2.6.1.16" evidence="2"/>
<evidence type="ECO:0000259" key="5">
    <source>
        <dbReference type="PROSITE" id="PS51464"/>
    </source>
</evidence>
<protein>
    <recommendedName>
        <fullName evidence="3">Glutamine--fructose-6-phosphate aminotransferase [isomerizing]</fullName>
        <ecNumber evidence="2">2.6.1.16</ecNumber>
    </recommendedName>
</protein>
<dbReference type="RefSeq" id="WP_264069157.1">
    <property type="nucleotide sequence ID" value="NZ_JACKTY010000031.1"/>
</dbReference>
<dbReference type="PANTHER" id="PTHR10937:SF0">
    <property type="entry name" value="GLUTAMINE--FRUCTOSE-6-PHOSPHATE TRANSAMINASE (ISOMERIZING)"/>
    <property type="match status" value="1"/>
</dbReference>
<dbReference type="InterPro" id="IPR001347">
    <property type="entry name" value="SIS_dom"/>
</dbReference>
<evidence type="ECO:0000256" key="4">
    <source>
        <dbReference type="ARBA" id="ARBA00022737"/>
    </source>
</evidence>
<evidence type="ECO:0000313" key="6">
    <source>
        <dbReference type="EMBL" id="MCV7228100.1"/>
    </source>
</evidence>
<keyword evidence="7" id="KW-1185">Reference proteome</keyword>
<organism evidence="6 7">
    <name type="scientific">Mycolicibacterium komossense</name>
    <dbReference type="NCBI Taxonomy" id="1779"/>
    <lineage>
        <taxon>Bacteria</taxon>
        <taxon>Bacillati</taxon>
        <taxon>Actinomycetota</taxon>
        <taxon>Actinomycetes</taxon>
        <taxon>Mycobacteriales</taxon>
        <taxon>Mycobacteriaceae</taxon>
        <taxon>Mycolicibacterium</taxon>
    </lineage>
</organism>
<evidence type="ECO:0000256" key="2">
    <source>
        <dbReference type="ARBA" id="ARBA00012916"/>
    </source>
</evidence>
<name>A0ABT3CF38_9MYCO</name>
<accession>A0ABT3CF38</accession>